<keyword evidence="2" id="KW-1003">Cell membrane</keyword>
<dbReference type="FunFam" id="2.60.40.60:FF:000057">
    <property type="entry name" value="protocadherin-15 isoform X1"/>
    <property type="match status" value="1"/>
</dbReference>
<feature type="domain" description="Cadherin" evidence="15">
    <location>
        <begin position="616"/>
        <end position="728"/>
    </location>
</feature>
<dbReference type="InterPro" id="IPR020894">
    <property type="entry name" value="Cadherin_CS"/>
</dbReference>
<evidence type="ECO:0000259" key="15">
    <source>
        <dbReference type="PROSITE" id="PS50268"/>
    </source>
</evidence>
<dbReference type="InterPro" id="IPR050971">
    <property type="entry name" value="Cadherin-domain_protein"/>
</dbReference>
<dbReference type="SUPFAM" id="SSF49313">
    <property type="entry name" value="Cadherin-like"/>
    <property type="match status" value="5"/>
</dbReference>
<feature type="domain" description="Cadherin" evidence="15">
    <location>
        <begin position="509"/>
        <end position="615"/>
    </location>
</feature>
<dbReference type="GO" id="GO:0005509">
    <property type="term" value="F:calcium ion binding"/>
    <property type="evidence" value="ECO:0007669"/>
    <property type="project" value="UniProtKB-UniRule"/>
</dbReference>
<dbReference type="GO" id="GO:0048839">
    <property type="term" value="P:inner ear development"/>
    <property type="evidence" value="ECO:0007669"/>
    <property type="project" value="InterPro"/>
</dbReference>
<keyword evidence="3" id="KW-0812">Transmembrane</keyword>
<keyword evidence="6 12" id="KW-0106">Calcium</keyword>
<evidence type="ECO:0000256" key="9">
    <source>
        <dbReference type="ARBA" id="ARBA00023136"/>
    </source>
</evidence>
<organism evidence="16 17">
    <name type="scientific">Lynx canadensis</name>
    <name type="common">Canada lynx</name>
    <name type="synonym">Felis canadensis</name>
    <dbReference type="NCBI Taxonomy" id="61383"/>
    <lineage>
        <taxon>Eukaryota</taxon>
        <taxon>Metazoa</taxon>
        <taxon>Chordata</taxon>
        <taxon>Craniata</taxon>
        <taxon>Vertebrata</taxon>
        <taxon>Euteleostomi</taxon>
        <taxon>Mammalia</taxon>
        <taxon>Eutheria</taxon>
        <taxon>Laurasiatheria</taxon>
        <taxon>Carnivora</taxon>
        <taxon>Feliformia</taxon>
        <taxon>Felidae</taxon>
        <taxon>Felinae</taxon>
        <taxon>Lynx</taxon>
    </lineage>
</organism>
<keyword evidence="17" id="KW-1185">Reference proteome</keyword>
<dbReference type="PANTHER" id="PTHR24025">
    <property type="entry name" value="DESMOGLEIN FAMILY MEMBER"/>
    <property type="match status" value="1"/>
</dbReference>
<feature type="domain" description="Cadherin" evidence="15">
    <location>
        <begin position="103"/>
        <end position="147"/>
    </location>
</feature>
<name>A0A667HPB7_LYNCA</name>
<dbReference type="AlphaFoldDB" id="A0A667HPB7"/>
<dbReference type="CDD" id="cd11304">
    <property type="entry name" value="Cadherin_repeat"/>
    <property type="match status" value="4"/>
</dbReference>
<dbReference type="PANTHER" id="PTHR24025:SF31">
    <property type="entry name" value="NEURAL-CADHERIN"/>
    <property type="match status" value="1"/>
</dbReference>
<comment type="subcellular location">
    <subcellularLocation>
        <location evidence="1">Cell membrane</location>
        <topology evidence="1">Single-pass type I membrane protein</topology>
    </subcellularLocation>
</comment>
<dbReference type="PRINTS" id="PR00205">
    <property type="entry name" value="CADHERIN"/>
</dbReference>
<dbReference type="InterPro" id="IPR030718">
    <property type="entry name" value="EC_dom_sf"/>
</dbReference>
<evidence type="ECO:0000313" key="16">
    <source>
        <dbReference type="Ensembl" id="ENSLCNP00005021663.1"/>
    </source>
</evidence>
<dbReference type="Ensembl" id="ENSLCNT00005024249.1">
    <property type="protein sequence ID" value="ENSLCNP00005021663.1"/>
    <property type="gene ID" value="ENSLCNG00005014010.1"/>
</dbReference>
<dbReference type="InterPro" id="IPR041149">
    <property type="entry name" value="EC_dom"/>
</dbReference>
<evidence type="ECO:0000256" key="6">
    <source>
        <dbReference type="ARBA" id="ARBA00022837"/>
    </source>
</evidence>
<accession>A0A667HPB7</accession>
<dbReference type="PROSITE" id="PS00232">
    <property type="entry name" value="CADHERIN_1"/>
    <property type="match status" value="2"/>
</dbReference>
<dbReference type="InterPro" id="IPR015919">
    <property type="entry name" value="Cadherin-like_sf"/>
</dbReference>
<dbReference type="Gene3D" id="2.60.40.60">
    <property type="entry name" value="Cadherins"/>
    <property type="match status" value="5"/>
</dbReference>
<evidence type="ECO:0000256" key="2">
    <source>
        <dbReference type="ARBA" id="ARBA00022475"/>
    </source>
</evidence>
<dbReference type="FunFam" id="2.60.40.3430:FF:000001">
    <property type="entry name" value="protocadherin-15 isoform X1"/>
    <property type="match status" value="1"/>
</dbReference>
<feature type="chain" id="PRO_5025381886" description="Protocadherin-15" evidence="14">
    <location>
        <begin position="27"/>
        <end position="982"/>
    </location>
</feature>
<dbReference type="InterPro" id="IPR002126">
    <property type="entry name" value="Cadherin-like_dom"/>
</dbReference>
<dbReference type="Pfam" id="PF18432">
    <property type="entry name" value="ECD"/>
    <property type="match status" value="1"/>
</dbReference>
<keyword evidence="7" id="KW-0130">Cell adhesion</keyword>
<sequence length="982" mass="108976">MLRRSYLWKCLASGVILGALSAVCFGQYDDDCKLARGGPPATIVAIDEESRNGTILVDNMLIKGTAGGPDPTIELSLKDNVDYWVLLDPVKQMLFLNSTGRVLDRDPPMNIHSIVVQVQCVNKKVGTVIYHEVRIVVRDRNDNSPTFKHDSYYATVNELTPVGTTIFTGFSGDNGATDIDDGPNGQIEYVIQYNPEDPTSNDTFEIPLMLTGNVVLRKRLNYEDKTRYFVIIQANDRAQNLNERRTTTTTLTVDILDGDDLGPMFLPCVLVPNTRDCRPLTYQAAIPELRTPEELNPIVVPPIQAVDQDRNIQPPADRPGILYSILVGTPEDYPRFFHMHPRTAELSLLEPVNRDFHQKFDLVIKAEQDNGHPLPAFASLHIEILDENNQSPYFTMPSYQGYILESAPVGATISDSLNLTTPLRIVALDKDIEDTKDPELHLFLNDYTSVFTVTQTGITRYLTLLQPVDREEQQTYTFSITAFDGVQESEPVIVNIRVMDANDNTPTFPEISYDVYVYTDMSPGDSVIQLTAVDADEGSNGEITYEILVGAQGDFTINRTTGLITIAQGVALTVGRTYALTVQAADNAPPAERRHSICTVYIEVLPPNNQSPPRFPQLMYSLEISEAMRIGAVLLNLQATDREGDPITYAIENGDPQRVFNLSETTGILTLGKALDRESTDRYILIVTASDGRPDGEKARKVKKPKVEVREPSEEEEEVVVTIEKPPLAEPPCTAWKRARIFPMIFRKVRGLAERRGVVDLESAEWQRRLEEADKDYLKLTLDQDEATESTVESEEESSSDYTEYSEEESEFSESETTEEESESETPSEEEEESSTPGSEESASTESEGEKARKNIFLARRRPVAEEVKEVKGRKREPPEEPEEEPREEEEGGPAAGGESELASVDEPADLEVTEEGSAEAASGEEGSASEEESEPASSVSSSSSESQSGGPWGFQVPEQGSRRDARRDRRPGGPEGYDTAL</sequence>
<protein>
    <recommendedName>
        <fullName evidence="11">Protocadherin-15</fullName>
    </recommendedName>
</protein>
<dbReference type="PROSITE" id="PS50268">
    <property type="entry name" value="CADHERIN_2"/>
    <property type="match status" value="6"/>
</dbReference>
<evidence type="ECO:0000256" key="3">
    <source>
        <dbReference type="ARBA" id="ARBA00022692"/>
    </source>
</evidence>
<dbReference type="FunFam" id="2.60.40.60:FF:000070">
    <property type="entry name" value="protocadherin-15 isoform X1"/>
    <property type="match status" value="1"/>
</dbReference>
<feature type="signal peptide" evidence="14">
    <location>
        <begin position="1"/>
        <end position="26"/>
    </location>
</feature>
<dbReference type="GO" id="GO:0005886">
    <property type="term" value="C:plasma membrane"/>
    <property type="evidence" value="ECO:0007669"/>
    <property type="project" value="UniProtKB-SubCell"/>
</dbReference>
<feature type="domain" description="Cadherin" evidence="15">
    <location>
        <begin position="395"/>
        <end position="508"/>
    </location>
</feature>
<evidence type="ECO:0000256" key="5">
    <source>
        <dbReference type="ARBA" id="ARBA00022737"/>
    </source>
</evidence>
<reference evidence="16" key="2">
    <citation type="submission" date="2025-09" db="UniProtKB">
        <authorList>
            <consortium name="Ensembl"/>
        </authorList>
    </citation>
    <scope>IDENTIFICATION</scope>
</reference>
<feature type="compositionally biased region" description="Acidic residues" evidence="13">
    <location>
        <begin position="783"/>
        <end position="834"/>
    </location>
</feature>
<feature type="domain" description="Cadherin" evidence="15">
    <location>
        <begin position="148"/>
        <end position="265"/>
    </location>
</feature>
<evidence type="ECO:0000256" key="13">
    <source>
        <dbReference type="SAM" id="MobiDB-lite"/>
    </source>
</evidence>
<dbReference type="Pfam" id="PF00028">
    <property type="entry name" value="Cadherin"/>
    <property type="match status" value="3"/>
</dbReference>
<feature type="region of interest" description="Disordered" evidence="13">
    <location>
        <begin position="782"/>
        <end position="982"/>
    </location>
</feature>
<evidence type="ECO:0000313" key="17">
    <source>
        <dbReference type="Proteomes" id="UP000472241"/>
    </source>
</evidence>
<dbReference type="FunFam" id="2.60.40.60:FF:000048">
    <property type="entry name" value="protocadherin-15 isoform X1"/>
    <property type="match status" value="1"/>
</dbReference>
<reference evidence="16" key="1">
    <citation type="submission" date="2025-08" db="UniProtKB">
        <authorList>
            <consortium name="Ensembl"/>
        </authorList>
    </citation>
    <scope>IDENTIFICATION</scope>
</reference>
<keyword evidence="10" id="KW-1015">Disulfide bond</keyword>
<dbReference type="GO" id="GO:0001750">
    <property type="term" value="C:photoreceptor outer segment"/>
    <property type="evidence" value="ECO:0007669"/>
    <property type="project" value="UniProtKB-ARBA"/>
</dbReference>
<evidence type="ECO:0000256" key="8">
    <source>
        <dbReference type="ARBA" id="ARBA00022989"/>
    </source>
</evidence>
<dbReference type="GO" id="GO:0032420">
    <property type="term" value="C:stereocilium"/>
    <property type="evidence" value="ECO:0007669"/>
    <property type="project" value="InterPro"/>
</dbReference>
<keyword evidence="4 14" id="KW-0732">Signal</keyword>
<keyword evidence="8" id="KW-1133">Transmembrane helix</keyword>
<keyword evidence="9" id="KW-0472">Membrane</keyword>
<evidence type="ECO:0000256" key="7">
    <source>
        <dbReference type="ARBA" id="ARBA00022889"/>
    </source>
</evidence>
<gene>
    <name evidence="16" type="primary">PCDH15</name>
</gene>
<dbReference type="FunFam" id="2.60.40.60:FF:000047">
    <property type="entry name" value="protocadherin-15 isoform X1"/>
    <property type="match status" value="1"/>
</dbReference>
<feature type="compositionally biased region" description="Low complexity" evidence="13">
    <location>
        <begin position="936"/>
        <end position="950"/>
    </location>
</feature>
<evidence type="ECO:0000256" key="14">
    <source>
        <dbReference type="SAM" id="SignalP"/>
    </source>
</evidence>
<feature type="domain" description="Cadherin" evidence="15">
    <location>
        <begin position="278"/>
        <end position="394"/>
    </location>
</feature>
<evidence type="ECO:0000256" key="4">
    <source>
        <dbReference type="ARBA" id="ARBA00022729"/>
    </source>
</evidence>
<keyword evidence="5" id="KW-0677">Repeat</keyword>
<evidence type="ECO:0000256" key="12">
    <source>
        <dbReference type="PROSITE-ProRule" id="PRU00043"/>
    </source>
</evidence>
<evidence type="ECO:0000256" key="10">
    <source>
        <dbReference type="ARBA" id="ARBA00023157"/>
    </source>
</evidence>
<evidence type="ECO:0000256" key="11">
    <source>
        <dbReference type="ARBA" id="ARBA00072302"/>
    </source>
</evidence>
<dbReference type="GO" id="GO:0007156">
    <property type="term" value="P:homophilic cell adhesion via plasma membrane adhesion molecules"/>
    <property type="evidence" value="ECO:0007669"/>
    <property type="project" value="InterPro"/>
</dbReference>
<feature type="compositionally biased region" description="Acidic residues" evidence="13">
    <location>
        <begin position="907"/>
        <end position="918"/>
    </location>
</feature>
<feature type="compositionally biased region" description="Low complexity" evidence="13">
    <location>
        <begin position="835"/>
        <end position="846"/>
    </location>
</feature>
<dbReference type="GO" id="GO:0050953">
    <property type="term" value="P:sensory perception of light stimulus"/>
    <property type="evidence" value="ECO:0007669"/>
    <property type="project" value="UniProtKB-ARBA"/>
</dbReference>
<dbReference type="GO" id="GO:0005911">
    <property type="term" value="C:cell-cell junction"/>
    <property type="evidence" value="ECO:0007669"/>
    <property type="project" value="TreeGrafter"/>
</dbReference>
<dbReference type="FunFam" id="2.60.40.60:FF:000063">
    <property type="entry name" value="protocadherin-15 isoform X1"/>
    <property type="match status" value="1"/>
</dbReference>
<feature type="compositionally biased region" description="Basic and acidic residues" evidence="13">
    <location>
        <begin position="961"/>
        <end position="973"/>
    </location>
</feature>
<dbReference type="Proteomes" id="UP000472241">
    <property type="component" value="Unplaced"/>
</dbReference>
<dbReference type="GO" id="GO:0007605">
    <property type="term" value="P:sensory perception of sound"/>
    <property type="evidence" value="ECO:0007669"/>
    <property type="project" value="InterPro"/>
</dbReference>
<dbReference type="Gene3D" id="2.60.40.3430">
    <property type="match status" value="1"/>
</dbReference>
<proteinExistence type="predicted"/>
<feature type="compositionally biased region" description="Basic and acidic residues" evidence="13">
    <location>
        <begin position="863"/>
        <end position="879"/>
    </location>
</feature>
<dbReference type="SMART" id="SM00112">
    <property type="entry name" value="CA"/>
    <property type="match status" value="6"/>
</dbReference>
<evidence type="ECO:0000256" key="1">
    <source>
        <dbReference type="ARBA" id="ARBA00004251"/>
    </source>
</evidence>
<feature type="compositionally biased region" description="Acidic residues" evidence="13">
    <location>
        <begin position="880"/>
        <end position="892"/>
    </location>
</feature>
<dbReference type="GO" id="GO:0050957">
    <property type="term" value="P:equilibrioception"/>
    <property type="evidence" value="ECO:0007669"/>
    <property type="project" value="UniProtKB-ARBA"/>
</dbReference>